<dbReference type="EMBL" id="JAGINP010000021">
    <property type="protein sequence ID" value="MBP2295410.1"/>
    <property type="molecule type" value="Genomic_DNA"/>
</dbReference>
<dbReference type="InterPro" id="IPR003661">
    <property type="entry name" value="HisK_dim/P_dom"/>
</dbReference>
<feature type="domain" description="Response regulatory" evidence="9">
    <location>
        <begin position="380"/>
        <end position="497"/>
    </location>
</feature>
<keyword evidence="4" id="KW-0808">Transferase</keyword>
<dbReference type="Gene3D" id="3.30.565.10">
    <property type="entry name" value="Histidine kinase-like ATPase, C-terminal domain"/>
    <property type="match status" value="1"/>
</dbReference>
<evidence type="ECO:0000256" key="1">
    <source>
        <dbReference type="ARBA" id="ARBA00000085"/>
    </source>
</evidence>
<dbReference type="Pfam" id="PF02518">
    <property type="entry name" value="HATPase_c"/>
    <property type="match status" value="1"/>
</dbReference>
<comment type="catalytic activity">
    <reaction evidence="1">
        <text>ATP + protein L-histidine = ADP + protein N-phospho-L-histidine.</text>
        <dbReference type="EC" id="2.7.13.3"/>
    </reaction>
</comment>
<proteinExistence type="predicted"/>
<dbReference type="SUPFAM" id="SSF55874">
    <property type="entry name" value="ATPase domain of HSP90 chaperone/DNA topoisomerase II/histidine kinase"/>
    <property type="match status" value="1"/>
</dbReference>
<evidence type="ECO:0000259" key="10">
    <source>
        <dbReference type="PROSITE" id="PS50112"/>
    </source>
</evidence>
<gene>
    <name evidence="11" type="ORF">J2851_005215</name>
</gene>
<dbReference type="Gene3D" id="3.30.450.20">
    <property type="entry name" value="PAS domain"/>
    <property type="match status" value="1"/>
</dbReference>
<evidence type="ECO:0000256" key="5">
    <source>
        <dbReference type="ARBA" id="ARBA00022777"/>
    </source>
</evidence>
<evidence type="ECO:0000313" key="12">
    <source>
        <dbReference type="Proteomes" id="UP000781958"/>
    </source>
</evidence>
<organism evidence="11 12">
    <name type="scientific">Azospirillum rugosum</name>
    <dbReference type="NCBI Taxonomy" id="416170"/>
    <lineage>
        <taxon>Bacteria</taxon>
        <taxon>Pseudomonadati</taxon>
        <taxon>Pseudomonadota</taxon>
        <taxon>Alphaproteobacteria</taxon>
        <taxon>Rhodospirillales</taxon>
        <taxon>Azospirillaceae</taxon>
        <taxon>Azospirillum</taxon>
    </lineage>
</organism>
<dbReference type="InterPro" id="IPR013656">
    <property type="entry name" value="PAS_4"/>
</dbReference>
<protein>
    <recommendedName>
        <fullName evidence="2">histidine kinase</fullName>
        <ecNumber evidence="2">2.7.13.3</ecNumber>
    </recommendedName>
</protein>
<dbReference type="PROSITE" id="PS50109">
    <property type="entry name" value="HIS_KIN"/>
    <property type="match status" value="1"/>
</dbReference>
<reference evidence="11 12" key="1">
    <citation type="submission" date="2021-03" db="EMBL/GenBank/DDBJ databases">
        <title>Genomic Encyclopedia of Type Strains, Phase III (KMG-III): the genomes of soil and plant-associated and newly described type strains.</title>
        <authorList>
            <person name="Whitman W."/>
        </authorList>
    </citation>
    <scope>NUCLEOTIDE SEQUENCE [LARGE SCALE GENOMIC DNA]</scope>
    <source>
        <strain evidence="11 12">IMMIB AFH-6</strain>
    </source>
</reference>
<dbReference type="SUPFAM" id="SSF55785">
    <property type="entry name" value="PYP-like sensor domain (PAS domain)"/>
    <property type="match status" value="1"/>
</dbReference>
<dbReference type="SMART" id="SM00388">
    <property type="entry name" value="HisKA"/>
    <property type="match status" value="1"/>
</dbReference>
<feature type="domain" description="PAS" evidence="10">
    <location>
        <begin position="1"/>
        <end position="44"/>
    </location>
</feature>
<dbReference type="CDD" id="cd00082">
    <property type="entry name" value="HisKA"/>
    <property type="match status" value="1"/>
</dbReference>
<evidence type="ECO:0000256" key="7">
    <source>
        <dbReference type="SAM" id="MobiDB-lite"/>
    </source>
</evidence>
<dbReference type="Gene3D" id="3.40.50.2300">
    <property type="match status" value="1"/>
</dbReference>
<dbReference type="InterPro" id="IPR005467">
    <property type="entry name" value="His_kinase_dom"/>
</dbReference>
<evidence type="ECO:0000256" key="4">
    <source>
        <dbReference type="ARBA" id="ARBA00022679"/>
    </source>
</evidence>
<feature type="modified residue" description="4-aspartylphosphate" evidence="6">
    <location>
        <position position="431"/>
    </location>
</feature>
<evidence type="ECO:0000256" key="6">
    <source>
        <dbReference type="PROSITE-ProRule" id="PRU00169"/>
    </source>
</evidence>
<dbReference type="SMART" id="SM00091">
    <property type="entry name" value="PAS"/>
    <property type="match status" value="1"/>
</dbReference>
<dbReference type="InterPro" id="IPR003594">
    <property type="entry name" value="HATPase_dom"/>
</dbReference>
<name>A0ABS4SS65_9PROT</name>
<dbReference type="PANTHER" id="PTHR43047">
    <property type="entry name" value="TWO-COMPONENT HISTIDINE PROTEIN KINASE"/>
    <property type="match status" value="1"/>
</dbReference>
<dbReference type="InterPro" id="IPR035965">
    <property type="entry name" value="PAS-like_dom_sf"/>
</dbReference>
<dbReference type="InterPro" id="IPR001789">
    <property type="entry name" value="Sig_transdc_resp-reg_receiver"/>
</dbReference>
<dbReference type="PROSITE" id="PS50110">
    <property type="entry name" value="RESPONSE_REGULATORY"/>
    <property type="match status" value="1"/>
</dbReference>
<evidence type="ECO:0000256" key="2">
    <source>
        <dbReference type="ARBA" id="ARBA00012438"/>
    </source>
</evidence>
<dbReference type="Pfam" id="PF00512">
    <property type="entry name" value="HisKA"/>
    <property type="match status" value="1"/>
</dbReference>
<dbReference type="PANTHER" id="PTHR43047:SF9">
    <property type="entry name" value="HISTIDINE KINASE"/>
    <property type="match status" value="1"/>
</dbReference>
<dbReference type="InterPro" id="IPR036097">
    <property type="entry name" value="HisK_dim/P_sf"/>
</dbReference>
<accession>A0ABS4SS65</accession>
<dbReference type="PROSITE" id="PS50112">
    <property type="entry name" value="PAS"/>
    <property type="match status" value="1"/>
</dbReference>
<dbReference type="Pfam" id="PF08448">
    <property type="entry name" value="PAS_4"/>
    <property type="match status" value="1"/>
</dbReference>
<keyword evidence="12" id="KW-1185">Reference proteome</keyword>
<dbReference type="SUPFAM" id="SSF47384">
    <property type="entry name" value="Homodimeric domain of signal transducing histidine kinase"/>
    <property type="match status" value="1"/>
</dbReference>
<dbReference type="NCBIfam" id="TIGR00229">
    <property type="entry name" value="sensory_box"/>
    <property type="match status" value="1"/>
</dbReference>
<dbReference type="CDD" id="cd00130">
    <property type="entry name" value="PAS"/>
    <property type="match status" value="1"/>
</dbReference>
<dbReference type="InterPro" id="IPR004358">
    <property type="entry name" value="Sig_transdc_His_kin-like_C"/>
</dbReference>
<feature type="region of interest" description="Disordered" evidence="7">
    <location>
        <begin position="115"/>
        <end position="134"/>
    </location>
</feature>
<keyword evidence="5" id="KW-0418">Kinase</keyword>
<feature type="domain" description="Histidine kinase" evidence="8">
    <location>
        <begin position="147"/>
        <end position="360"/>
    </location>
</feature>
<dbReference type="Gene3D" id="1.10.287.130">
    <property type="match status" value="1"/>
</dbReference>
<dbReference type="SUPFAM" id="SSF52172">
    <property type="entry name" value="CheY-like"/>
    <property type="match status" value="1"/>
</dbReference>
<dbReference type="CDD" id="cd00156">
    <property type="entry name" value="REC"/>
    <property type="match status" value="1"/>
</dbReference>
<dbReference type="InterPro" id="IPR036890">
    <property type="entry name" value="HATPase_C_sf"/>
</dbReference>
<evidence type="ECO:0000313" key="11">
    <source>
        <dbReference type="EMBL" id="MBP2295410.1"/>
    </source>
</evidence>
<dbReference type="EC" id="2.7.13.3" evidence="2"/>
<dbReference type="PRINTS" id="PR00344">
    <property type="entry name" value="BCTRLSENSOR"/>
</dbReference>
<sequence length="505" mass="54439">MDAQRVFDALGVLVVVLDRQGRITDMNAAAQRLASVPREALVGQPFAAAFLWGGADDAAHRLGEALAAAGDGMSRTLTLRADDHWLDLTVAPLPSDEGAQPGLVVTGVDAGRRVRAEKEARDREDRLRTAKEEAERANRSKANFLAAASHDLRQPAQSLTLFGALLADRLRGHAQMPLVHSLNQAVEALRALLDALLDVARLDAGIVVPDPAPFPLADLLERLRGDYGPRAYGKGLRLHIRPTGAWVHTDAALLERVMRNLLDNALKYTGAGGVLVGCRPRGGVLRIDVVDSGVGVPTDRLEDIFEEFVQLGNAERDRARGLGLGLAVVKRLSRLLGLPVTVRSSPGRGTRFSVEVPMHIASQPAPAGRTWSELDGDCGLALLIDDETLILESLRMVLEQWGWDVLAAPSGEEALRLLEGAERLPDVIIADYRLRHGRTGVEAIRDVHALLGTPIPAVVLTGDTNPDRIREARCSGFAVLHKPVTLSELSTQLTTVRTRPMVAAD</sequence>
<dbReference type="Proteomes" id="UP000781958">
    <property type="component" value="Unassembled WGS sequence"/>
</dbReference>
<evidence type="ECO:0000259" key="9">
    <source>
        <dbReference type="PROSITE" id="PS50110"/>
    </source>
</evidence>
<evidence type="ECO:0000259" key="8">
    <source>
        <dbReference type="PROSITE" id="PS50109"/>
    </source>
</evidence>
<dbReference type="RefSeq" id="WP_209769891.1">
    <property type="nucleotide sequence ID" value="NZ_JAGINP010000021.1"/>
</dbReference>
<dbReference type="SMART" id="SM00387">
    <property type="entry name" value="HATPase_c"/>
    <property type="match status" value="1"/>
</dbReference>
<comment type="caution">
    <text evidence="11">The sequence shown here is derived from an EMBL/GenBank/DDBJ whole genome shotgun (WGS) entry which is preliminary data.</text>
</comment>
<keyword evidence="3 6" id="KW-0597">Phosphoprotein</keyword>
<dbReference type="InterPro" id="IPR000014">
    <property type="entry name" value="PAS"/>
</dbReference>
<evidence type="ECO:0000256" key="3">
    <source>
        <dbReference type="ARBA" id="ARBA00022553"/>
    </source>
</evidence>
<dbReference type="SMART" id="SM00448">
    <property type="entry name" value="REC"/>
    <property type="match status" value="1"/>
</dbReference>
<dbReference type="Pfam" id="PF00072">
    <property type="entry name" value="Response_reg"/>
    <property type="match status" value="1"/>
</dbReference>
<dbReference type="InterPro" id="IPR011006">
    <property type="entry name" value="CheY-like_superfamily"/>
</dbReference>